<feature type="compositionally biased region" description="Low complexity" evidence="2">
    <location>
        <begin position="274"/>
        <end position="287"/>
    </location>
</feature>
<comment type="caution">
    <text evidence="3">The sequence shown here is derived from an EMBL/GenBank/DDBJ whole genome shotgun (WGS) entry which is preliminary data.</text>
</comment>
<feature type="coiled-coil region" evidence="1">
    <location>
        <begin position="660"/>
        <end position="733"/>
    </location>
</feature>
<feature type="region of interest" description="Disordered" evidence="2">
    <location>
        <begin position="1"/>
        <end position="288"/>
    </location>
</feature>
<evidence type="ECO:0000256" key="2">
    <source>
        <dbReference type="SAM" id="MobiDB-lite"/>
    </source>
</evidence>
<feature type="non-terminal residue" evidence="3">
    <location>
        <position position="1"/>
    </location>
</feature>
<feature type="compositionally biased region" description="Low complexity" evidence="2">
    <location>
        <begin position="447"/>
        <end position="456"/>
    </location>
</feature>
<feature type="compositionally biased region" description="Basic and acidic residues" evidence="2">
    <location>
        <begin position="528"/>
        <end position="564"/>
    </location>
</feature>
<feature type="region of interest" description="Disordered" evidence="2">
    <location>
        <begin position="632"/>
        <end position="657"/>
    </location>
</feature>
<feature type="compositionally biased region" description="Polar residues" evidence="2">
    <location>
        <begin position="389"/>
        <end position="406"/>
    </location>
</feature>
<feature type="compositionally biased region" description="Acidic residues" evidence="2">
    <location>
        <begin position="507"/>
        <end position="520"/>
    </location>
</feature>
<feature type="compositionally biased region" description="Polar residues" evidence="2">
    <location>
        <begin position="478"/>
        <end position="493"/>
    </location>
</feature>
<proteinExistence type="predicted"/>
<organism evidence="3 4">
    <name type="scientific">Pristionchus entomophagus</name>
    <dbReference type="NCBI Taxonomy" id="358040"/>
    <lineage>
        <taxon>Eukaryota</taxon>
        <taxon>Metazoa</taxon>
        <taxon>Ecdysozoa</taxon>
        <taxon>Nematoda</taxon>
        <taxon>Chromadorea</taxon>
        <taxon>Rhabditida</taxon>
        <taxon>Rhabditina</taxon>
        <taxon>Diplogasteromorpha</taxon>
        <taxon>Diplogasteroidea</taxon>
        <taxon>Neodiplogasteridae</taxon>
        <taxon>Pristionchus</taxon>
    </lineage>
</organism>
<name>A0AAV5T0E2_9BILA</name>
<feature type="compositionally biased region" description="Basic and acidic residues" evidence="2">
    <location>
        <begin position="413"/>
        <end position="422"/>
    </location>
</feature>
<gene>
    <name evidence="3" type="ORF">PENTCL1PPCAC_11100</name>
</gene>
<feature type="compositionally biased region" description="Low complexity" evidence="2">
    <location>
        <begin position="423"/>
        <end position="433"/>
    </location>
</feature>
<feature type="compositionally biased region" description="Low complexity" evidence="2">
    <location>
        <begin position="223"/>
        <end position="238"/>
    </location>
</feature>
<keyword evidence="4" id="KW-1185">Reference proteome</keyword>
<dbReference type="Proteomes" id="UP001432027">
    <property type="component" value="Unassembled WGS sequence"/>
</dbReference>
<evidence type="ECO:0000313" key="3">
    <source>
        <dbReference type="EMBL" id="GMS88925.1"/>
    </source>
</evidence>
<feature type="compositionally biased region" description="Basic and acidic residues" evidence="2">
    <location>
        <begin position="460"/>
        <end position="470"/>
    </location>
</feature>
<protein>
    <submittedName>
        <fullName evidence="3">Uncharacterized protein</fullName>
    </submittedName>
</protein>
<feature type="compositionally biased region" description="Polar residues" evidence="2">
    <location>
        <begin position="96"/>
        <end position="117"/>
    </location>
</feature>
<feature type="compositionally biased region" description="Basic and acidic residues" evidence="2">
    <location>
        <begin position="120"/>
        <end position="137"/>
    </location>
</feature>
<feature type="compositionally biased region" description="Basic and acidic residues" evidence="2">
    <location>
        <begin position="252"/>
        <end position="271"/>
    </location>
</feature>
<feature type="compositionally biased region" description="Low complexity" evidence="2">
    <location>
        <begin position="63"/>
        <end position="82"/>
    </location>
</feature>
<keyword evidence="1" id="KW-0175">Coiled coil</keyword>
<feature type="compositionally biased region" description="Polar residues" evidence="2">
    <location>
        <begin position="164"/>
        <end position="177"/>
    </location>
</feature>
<dbReference type="EMBL" id="BTSX01000003">
    <property type="protein sequence ID" value="GMS88925.1"/>
    <property type="molecule type" value="Genomic_DNA"/>
</dbReference>
<feature type="compositionally biased region" description="Basic and acidic residues" evidence="2">
    <location>
        <begin position="182"/>
        <end position="199"/>
    </location>
</feature>
<reference evidence="3" key="1">
    <citation type="submission" date="2023-10" db="EMBL/GenBank/DDBJ databases">
        <title>Genome assembly of Pristionchus species.</title>
        <authorList>
            <person name="Yoshida K."/>
            <person name="Sommer R.J."/>
        </authorList>
    </citation>
    <scope>NUCLEOTIDE SEQUENCE</scope>
    <source>
        <strain evidence="3">RS0144</strain>
    </source>
</reference>
<feature type="region of interest" description="Disordered" evidence="2">
    <location>
        <begin position="322"/>
        <end position="564"/>
    </location>
</feature>
<evidence type="ECO:0000313" key="4">
    <source>
        <dbReference type="Proteomes" id="UP001432027"/>
    </source>
</evidence>
<dbReference type="AlphaFoldDB" id="A0AAV5T0E2"/>
<sequence>RMADKSKPFLKKGAGKYTKINYPVLRRSGVYQPIPDSSPRRMQPMQQGERREDRRQLPPPLQYPSSPIARPVPSTPSISIPPLVNRAMETGVMGQRSPSVSDYSRASDSPPRTTAFGSSLERRMGGESDEGMGKELRSNSPGPNSGRPGTVDSGFPREEMPLSPVSSTGDTRASSFPSIDEDVTRINLRENHSEDDILRPLHSPHHTSTTRAAAAVDEDEVVVEPAAAAARPIPARRSSVADRSTIGTTTAEFERRERLALRQEPERRETRPYSPHSSLSSSTSTITRALTKDVRQVVREIGGDHGEASLLFPGRLRRSAVAAAEPTHAANGKEGRGGVGKPQRMIGSRLDSPAGSDASTLSPIHPRGRPASVQEFEGASFHGSADRPGSSSHFRINTTDPENSLAASAVEGRGGRDGKMVDRSVQQPSLQLQQERRRRSEEEEGSEASSGSTTVARRYLLGDRRPLNEVHRRRSSDEITGTQQRPRPQTRASEATLRRQPITIIEESSDGPSEDSEEETFVLQPRGPRVEERRGEGERRGEMREEKRGEGRGRRRGETREEMDREWREIQVEKERVRLMKSQLRDAIAHNDLSGAAFRRESEELHYTFDKKLHELAADYAVKKETLRKMEEEWRDVRDKEKTEQDQKRGQLEKERGLVRKDETAKVKEWRTKCEEAQKKYEEEKKKNGTEISKRRVVEERAKMEAAKAAEKIAKLEKDNDRMKKVMESSQREQAVARGQSAHRFALSRAEDVAAAAPRRNGMQRMIGAGGGGSVNALSADKENYHPCVHSFPPLPPPGILKKNQVRFADTTFTVPPEGDFYMESSGTSSCGPFVMYANPLGKKVRMSILACGGRKFEYNNGNLRYFPADGSHTFHYLASSGLMQWDFIKERSQIYYFPDGQLNILRTGREITKCWNDGETIRRIETMKRPDGSMYTEIWKNNAMEIVDERGMGAFEEQYEIGKKVTERNSWVGRSVVALHSNKDVEFFEQNFYAVYCHGDSRVILAVNMNQPNETRYTIHPGEIGKITHPASKTPECMHFGLRYRWYGDNR</sequence>
<evidence type="ECO:0000256" key="1">
    <source>
        <dbReference type="SAM" id="Coils"/>
    </source>
</evidence>
<accession>A0AAV5T0E2</accession>